<dbReference type="EMBL" id="BNJJ01000006">
    <property type="protein sequence ID" value="GHO84507.1"/>
    <property type="molecule type" value="Genomic_DNA"/>
</dbReference>
<comment type="caution">
    <text evidence="4">The sequence shown here is derived from an EMBL/GenBank/DDBJ whole genome shotgun (WGS) entry which is preliminary data.</text>
</comment>
<keyword evidence="5" id="KW-1185">Reference proteome</keyword>
<dbReference type="NCBIfam" id="TIGR00252">
    <property type="entry name" value="YraN family protein"/>
    <property type="match status" value="1"/>
</dbReference>
<evidence type="ECO:0000256" key="2">
    <source>
        <dbReference type="HAMAP-Rule" id="MF_00048"/>
    </source>
</evidence>
<dbReference type="NCBIfam" id="NF009150">
    <property type="entry name" value="PRK12497.1-3"/>
    <property type="match status" value="1"/>
</dbReference>
<dbReference type="NCBIfam" id="NF009154">
    <property type="entry name" value="PRK12497.3-3"/>
    <property type="match status" value="1"/>
</dbReference>
<protein>
    <recommendedName>
        <fullName evidence="2">UPF0102 protein KSZ_25130</fullName>
    </recommendedName>
</protein>
<dbReference type="CDD" id="cd20736">
    <property type="entry name" value="PoNe_Nuclease"/>
    <property type="match status" value="1"/>
</dbReference>
<dbReference type="InterPro" id="IPR003509">
    <property type="entry name" value="UPF0102_YraN-like"/>
</dbReference>
<dbReference type="Proteomes" id="UP000635565">
    <property type="component" value="Unassembled WGS sequence"/>
</dbReference>
<dbReference type="PANTHER" id="PTHR34039:SF1">
    <property type="entry name" value="UPF0102 PROTEIN YRAN"/>
    <property type="match status" value="1"/>
</dbReference>
<dbReference type="HAMAP" id="MF_00048">
    <property type="entry name" value="UPF0102"/>
    <property type="match status" value="1"/>
</dbReference>
<name>A0ABQ3VEC5_9CHLR</name>
<reference evidence="4 5" key="1">
    <citation type="journal article" date="2021" name="Int. J. Syst. Evol. Microbiol.">
        <title>Reticulibacter mediterranei gen. nov., sp. nov., within the new family Reticulibacteraceae fam. nov., and Ktedonospora formicarum gen. nov., sp. nov., Ktedonobacter robiniae sp. nov., Dictyobacter formicarum sp. nov. and Dictyobacter arantiisoli sp. nov., belonging to the class Ktedonobacteria.</title>
        <authorList>
            <person name="Yabe S."/>
            <person name="Zheng Y."/>
            <person name="Wang C.M."/>
            <person name="Sakai Y."/>
            <person name="Abe K."/>
            <person name="Yokota A."/>
            <person name="Donadio S."/>
            <person name="Cavaletti L."/>
            <person name="Monciardini P."/>
        </authorList>
    </citation>
    <scope>NUCLEOTIDE SEQUENCE [LARGE SCALE GENOMIC DNA]</scope>
    <source>
        <strain evidence="4 5">SOSP1-9</strain>
    </source>
</reference>
<gene>
    <name evidence="4" type="ORF">KSZ_25130</name>
</gene>
<feature type="region of interest" description="Disordered" evidence="3">
    <location>
        <begin position="1"/>
        <end position="21"/>
    </location>
</feature>
<evidence type="ECO:0000256" key="3">
    <source>
        <dbReference type="SAM" id="MobiDB-lite"/>
    </source>
</evidence>
<dbReference type="Gene3D" id="3.40.1350.10">
    <property type="match status" value="1"/>
</dbReference>
<sequence>MVEVKEQRTGTSGKAARQGLGRTGERLAAERLQQSGYVILERNFRCRYGEIDLVAEHGSDLVFIEVKTRRGLSHGLPEEAVDQRKQQKIIQVGQYYLFITNADLERSWRVDVVAVQLSVTGQLEEIRVYQHAFTA</sequence>
<dbReference type="SUPFAM" id="SSF52980">
    <property type="entry name" value="Restriction endonuclease-like"/>
    <property type="match status" value="1"/>
</dbReference>
<evidence type="ECO:0000313" key="5">
    <source>
        <dbReference type="Proteomes" id="UP000635565"/>
    </source>
</evidence>
<comment type="similarity">
    <text evidence="1 2">Belongs to the UPF0102 family.</text>
</comment>
<accession>A0ABQ3VEC5</accession>
<organism evidence="4 5">
    <name type="scientific">Dictyobacter formicarum</name>
    <dbReference type="NCBI Taxonomy" id="2778368"/>
    <lineage>
        <taxon>Bacteria</taxon>
        <taxon>Bacillati</taxon>
        <taxon>Chloroflexota</taxon>
        <taxon>Ktedonobacteria</taxon>
        <taxon>Ktedonobacterales</taxon>
        <taxon>Dictyobacteraceae</taxon>
        <taxon>Dictyobacter</taxon>
    </lineage>
</organism>
<evidence type="ECO:0000313" key="4">
    <source>
        <dbReference type="EMBL" id="GHO84507.1"/>
    </source>
</evidence>
<dbReference type="PANTHER" id="PTHR34039">
    <property type="entry name" value="UPF0102 PROTEIN YRAN"/>
    <property type="match status" value="1"/>
</dbReference>
<dbReference type="InterPro" id="IPR011335">
    <property type="entry name" value="Restrct_endonuc-II-like"/>
</dbReference>
<dbReference type="Pfam" id="PF02021">
    <property type="entry name" value="UPF0102"/>
    <property type="match status" value="1"/>
</dbReference>
<evidence type="ECO:0000256" key="1">
    <source>
        <dbReference type="ARBA" id="ARBA00006738"/>
    </source>
</evidence>
<proteinExistence type="inferred from homology"/>
<dbReference type="InterPro" id="IPR011856">
    <property type="entry name" value="tRNA_endonuc-like_dom_sf"/>
</dbReference>